<dbReference type="Pfam" id="PF00884">
    <property type="entry name" value="Sulfatase"/>
    <property type="match status" value="1"/>
</dbReference>
<evidence type="ECO:0000313" key="9">
    <source>
        <dbReference type="Proteomes" id="UP000837857"/>
    </source>
</evidence>
<evidence type="ECO:0000256" key="4">
    <source>
        <dbReference type="ARBA" id="ARBA00022801"/>
    </source>
</evidence>
<proteinExistence type="inferred from homology"/>
<dbReference type="Proteomes" id="UP000837857">
    <property type="component" value="Chromosome 6"/>
</dbReference>
<organism evidence="8 9">
    <name type="scientific">Iphiclides podalirius</name>
    <name type="common">scarce swallowtail</name>
    <dbReference type="NCBI Taxonomy" id="110791"/>
    <lineage>
        <taxon>Eukaryota</taxon>
        <taxon>Metazoa</taxon>
        <taxon>Ecdysozoa</taxon>
        <taxon>Arthropoda</taxon>
        <taxon>Hexapoda</taxon>
        <taxon>Insecta</taxon>
        <taxon>Pterygota</taxon>
        <taxon>Neoptera</taxon>
        <taxon>Endopterygota</taxon>
        <taxon>Lepidoptera</taxon>
        <taxon>Glossata</taxon>
        <taxon>Ditrysia</taxon>
        <taxon>Papilionoidea</taxon>
        <taxon>Papilionidae</taxon>
        <taxon>Papilioninae</taxon>
        <taxon>Iphiclides</taxon>
    </lineage>
</organism>
<keyword evidence="3" id="KW-0479">Metal-binding</keyword>
<keyword evidence="4" id="KW-0378">Hydrolase</keyword>
<evidence type="ECO:0000259" key="7">
    <source>
        <dbReference type="Pfam" id="PF00884"/>
    </source>
</evidence>
<dbReference type="PANTHER" id="PTHR10342">
    <property type="entry name" value="ARYLSULFATASE"/>
    <property type="match status" value="1"/>
</dbReference>
<feature type="non-terminal residue" evidence="8">
    <location>
        <position position="1"/>
    </location>
</feature>
<feature type="domain" description="Sulfatase N-terminal" evidence="7">
    <location>
        <begin position="44"/>
        <end position="317"/>
    </location>
</feature>
<dbReference type="InterPro" id="IPR017850">
    <property type="entry name" value="Alkaline_phosphatase_core_sf"/>
</dbReference>
<dbReference type="CDD" id="cd16029">
    <property type="entry name" value="4-S"/>
    <property type="match status" value="1"/>
</dbReference>
<evidence type="ECO:0000256" key="1">
    <source>
        <dbReference type="ARBA" id="ARBA00001913"/>
    </source>
</evidence>
<dbReference type="InterPro" id="IPR047115">
    <property type="entry name" value="ARSB"/>
</dbReference>
<dbReference type="PANTHER" id="PTHR10342:SF264">
    <property type="entry name" value="MIP05773P-RELATED"/>
    <property type="match status" value="1"/>
</dbReference>
<dbReference type="EMBL" id="OW152818">
    <property type="protein sequence ID" value="CAH2071337.1"/>
    <property type="molecule type" value="Genomic_DNA"/>
</dbReference>
<sequence length="466" mass="53337">MDIKKKNKFCLKRIPCLFKKYKLFLLLTMVFDHARNIYGQPVRPNIVLIIADDMGWDDVSFHGSDQILTPNIDMLAYTGVALERYYSHCICTPTRSALLTGKYSYVTGMQGYPLTNSEDRGLPVTEKIMPQYLKDLGYATHLVGKWHVGQSRTAFLPTMRGFDTHYGHRGGFIDYYEYTLQEADETGEEVSGLGLFRNMSAAWEDEGYVTDLYTKEAKAIITSHDELAPLFLTVAHNAPHSGNAAAVLQAPAEYVRSMRHIESPQRRIFAAMVKKLDESVGEIVNALLDKGILNNTIIAFISDNGGMTTGDSMNYASNWPLRGIKMTPFEGGNLRGIIGRNPPYLDSLQNSIVYKVLRRIDKPFNFKKMEIRDEIKVICNKVKSKENDLCYPQNNYWCLFNIKEDPCEVHDVSAKNPRIVHNMMTRLRKELERVKSRNKTIYRDPRSFPRLHNYSWDIWADNIAMA</sequence>
<comment type="cofactor">
    <cofactor evidence="1">
        <name>Ca(2+)</name>
        <dbReference type="ChEBI" id="CHEBI:29108"/>
    </cofactor>
</comment>
<name>A0ABN8J668_9NEOP</name>
<dbReference type="InterPro" id="IPR000917">
    <property type="entry name" value="Sulfatase_N"/>
</dbReference>
<evidence type="ECO:0000256" key="5">
    <source>
        <dbReference type="ARBA" id="ARBA00022837"/>
    </source>
</evidence>
<evidence type="ECO:0000256" key="2">
    <source>
        <dbReference type="ARBA" id="ARBA00008779"/>
    </source>
</evidence>
<dbReference type="InterPro" id="IPR024607">
    <property type="entry name" value="Sulfatase_CS"/>
</dbReference>
<dbReference type="Gene3D" id="3.40.720.10">
    <property type="entry name" value="Alkaline Phosphatase, subunit A"/>
    <property type="match status" value="1"/>
</dbReference>
<evidence type="ECO:0000313" key="8">
    <source>
        <dbReference type="EMBL" id="CAH2071337.1"/>
    </source>
</evidence>
<evidence type="ECO:0000256" key="3">
    <source>
        <dbReference type="ARBA" id="ARBA00022723"/>
    </source>
</evidence>
<dbReference type="SUPFAM" id="SSF53649">
    <property type="entry name" value="Alkaline phosphatase-like"/>
    <property type="match status" value="1"/>
</dbReference>
<dbReference type="PROSITE" id="PS00149">
    <property type="entry name" value="SULFATASE_2"/>
    <property type="match status" value="1"/>
</dbReference>
<reference evidence="8" key="1">
    <citation type="submission" date="2022-03" db="EMBL/GenBank/DDBJ databases">
        <authorList>
            <person name="Martin H S."/>
        </authorList>
    </citation>
    <scope>NUCLEOTIDE SEQUENCE</scope>
</reference>
<comment type="similarity">
    <text evidence="2">Belongs to the sulfatase family.</text>
</comment>
<keyword evidence="5" id="KW-0106">Calcium</keyword>
<accession>A0ABN8J668</accession>
<keyword evidence="6" id="KW-0325">Glycoprotein</keyword>
<keyword evidence="9" id="KW-1185">Reference proteome</keyword>
<gene>
    <name evidence="8" type="ORF">IPOD504_LOCUS15080</name>
</gene>
<dbReference type="Gene3D" id="3.30.1120.10">
    <property type="match status" value="1"/>
</dbReference>
<protein>
    <recommendedName>
        <fullName evidence="7">Sulfatase N-terminal domain-containing protein</fullName>
    </recommendedName>
</protein>
<evidence type="ECO:0000256" key="6">
    <source>
        <dbReference type="ARBA" id="ARBA00023180"/>
    </source>
</evidence>